<dbReference type="GeneTree" id="ENSGT00940000156358"/>
<name>A0A4W5PAU2_9TELE</name>
<keyword evidence="3" id="KW-1185">Reference proteome</keyword>
<dbReference type="FunFam" id="3.30.300.30:FF:000004">
    <property type="entry name" value="Acetyl-coenzyme A synthetase"/>
    <property type="match status" value="1"/>
</dbReference>
<dbReference type="PANTHER" id="PTHR24095:SF146">
    <property type="entry name" value="ACETYL-COENZYME A SYNTHETASE"/>
    <property type="match status" value="1"/>
</dbReference>
<dbReference type="GO" id="GO:0003987">
    <property type="term" value="F:acetate-CoA ligase activity"/>
    <property type="evidence" value="ECO:0007669"/>
    <property type="project" value="TreeGrafter"/>
</dbReference>
<dbReference type="Gene3D" id="3.30.300.30">
    <property type="match status" value="1"/>
</dbReference>
<sequence length="131" mass="14428">MINVSGHLLSTAEIESALTEHGAVAEAAVVSRPHTVKGECLYCFVTLKDCREFNLTLVDQLKRQVREKIGPIATPDFIQNAPGLPKTRSGKIMRRVLRLIARNEKDLGDLSTLADPKVVEVLFSQRCETAA</sequence>
<organism evidence="2 3">
    <name type="scientific">Hucho hucho</name>
    <name type="common">huchen</name>
    <dbReference type="NCBI Taxonomy" id="62062"/>
    <lineage>
        <taxon>Eukaryota</taxon>
        <taxon>Metazoa</taxon>
        <taxon>Chordata</taxon>
        <taxon>Craniata</taxon>
        <taxon>Vertebrata</taxon>
        <taxon>Euteleostomi</taxon>
        <taxon>Actinopterygii</taxon>
        <taxon>Neopterygii</taxon>
        <taxon>Teleostei</taxon>
        <taxon>Protacanthopterygii</taxon>
        <taxon>Salmoniformes</taxon>
        <taxon>Salmonidae</taxon>
        <taxon>Salmoninae</taxon>
        <taxon>Hucho</taxon>
    </lineage>
</organism>
<reference evidence="2" key="2">
    <citation type="submission" date="2025-08" db="UniProtKB">
        <authorList>
            <consortium name="Ensembl"/>
        </authorList>
    </citation>
    <scope>IDENTIFICATION</scope>
</reference>
<proteinExistence type="predicted"/>
<evidence type="ECO:0000259" key="1">
    <source>
        <dbReference type="Pfam" id="PF13193"/>
    </source>
</evidence>
<evidence type="ECO:0000313" key="3">
    <source>
        <dbReference type="Proteomes" id="UP000314982"/>
    </source>
</evidence>
<accession>A0A4W5PAU2</accession>
<dbReference type="Pfam" id="PF13193">
    <property type="entry name" value="AMP-binding_C"/>
    <property type="match status" value="1"/>
</dbReference>
<dbReference type="SUPFAM" id="SSF56801">
    <property type="entry name" value="Acetyl-CoA synthetase-like"/>
    <property type="match status" value="1"/>
</dbReference>
<dbReference type="InterPro" id="IPR045851">
    <property type="entry name" value="AMP-bd_C_sf"/>
</dbReference>
<protein>
    <recommendedName>
        <fullName evidence="1">AMP-binding enzyme C-terminal domain-containing protein</fullName>
    </recommendedName>
</protein>
<evidence type="ECO:0000313" key="2">
    <source>
        <dbReference type="Ensembl" id="ENSHHUP00000059203.1"/>
    </source>
</evidence>
<reference evidence="3" key="1">
    <citation type="submission" date="2018-06" db="EMBL/GenBank/DDBJ databases">
        <title>Genome assembly of Danube salmon.</title>
        <authorList>
            <person name="Macqueen D.J."/>
            <person name="Gundappa M.K."/>
        </authorList>
    </citation>
    <scope>NUCLEOTIDE SEQUENCE [LARGE SCALE GENOMIC DNA]</scope>
</reference>
<dbReference type="InterPro" id="IPR025110">
    <property type="entry name" value="AMP-bd_C"/>
</dbReference>
<dbReference type="GO" id="GO:0006085">
    <property type="term" value="P:acetyl-CoA biosynthetic process"/>
    <property type="evidence" value="ECO:0007669"/>
    <property type="project" value="TreeGrafter"/>
</dbReference>
<dbReference type="STRING" id="62062.ENSHHUP00000059203"/>
<feature type="domain" description="AMP-binding enzyme C-terminal" evidence="1">
    <location>
        <begin position="13"/>
        <end position="91"/>
    </location>
</feature>
<dbReference type="Ensembl" id="ENSHHUT00000061222.1">
    <property type="protein sequence ID" value="ENSHHUP00000059203.1"/>
    <property type="gene ID" value="ENSHHUG00000035187.1"/>
</dbReference>
<reference evidence="2" key="3">
    <citation type="submission" date="2025-09" db="UniProtKB">
        <authorList>
            <consortium name="Ensembl"/>
        </authorList>
    </citation>
    <scope>IDENTIFICATION</scope>
</reference>
<dbReference type="PANTHER" id="PTHR24095">
    <property type="entry name" value="ACETYL-COENZYME A SYNTHETASE"/>
    <property type="match status" value="1"/>
</dbReference>
<dbReference type="AlphaFoldDB" id="A0A4W5PAU2"/>
<dbReference type="Proteomes" id="UP000314982">
    <property type="component" value="Unassembled WGS sequence"/>
</dbReference>